<reference evidence="3 4" key="1">
    <citation type="submission" date="2016-12" db="EMBL/GenBank/DDBJ databases">
        <title>Isolation and genomic insights into novel planktonic Zetaproteobacteria from stratified waters of the Chesapeake Bay.</title>
        <authorList>
            <person name="McAllister S.M."/>
            <person name="Kato S."/>
            <person name="Chan C.S."/>
            <person name="Chiu B.K."/>
            <person name="Field E.K."/>
        </authorList>
    </citation>
    <scope>NUCLEOTIDE SEQUENCE [LARGE SCALE GENOMIC DNA]</scope>
    <source>
        <strain evidence="3 4">CP-8</strain>
    </source>
</reference>
<dbReference type="Proteomes" id="UP000231637">
    <property type="component" value="Chromosome"/>
</dbReference>
<dbReference type="AlphaFoldDB" id="A0A2K8LB39"/>
<evidence type="ECO:0000313" key="3">
    <source>
        <dbReference type="EMBL" id="ATX81466.1"/>
    </source>
</evidence>
<keyword evidence="2" id="KW-1133">Transmembrane helix</keyword>
<dbReference type="RefSeq" id="WP_157821245.1">
    <property type="nucleotide sequence ID" value="NZ_CP018800.1"/>
</dbReference>
<feature type="coiled-coil region" evidence="1">
    <location>
        <begin position="66"/>
        <end position="114"/>
    </location>
</feature>
<organism evidence="3 4">
    <name type="scientific">Mariprofundus ferrinatatus</name>
    <dbReference type="NCBI Taxonomy" id="1921087"/>
    <lineage>
        <taxon>Bacteria</taxon>
        <taxon>Pseudomonadati</taxon>
        <taxon>Pseudomonadota</taxon>
        <taxon>Candidatius Mariprofundia</taxon>
        <taxon>Mariprofundales</taxon>
        <taxon>Mariprofundaceae</taxon>
        <taxon>Mariprofundus</taxon>
    </lineage>
</organism>
<dbReference type="OrthoDB" id="5296500at2"/>
<proteinExistence type="predicted"/>
<keyword evidence="2" id="KW-0472">Membrane</keyword>
<name>A0A2K8LB39_9PROT</name>
<accession>A0A2K8LB39</accession>
<keyword evidence="1" id="KW-0175">Coiled coil</keyword>
<evidence type="ECO:0000256" key="1">
    <source>
        <dbReference type="SAM" id="Coils"/>
    </source>
</evidence>
<gene>
    <name evidence="3" type="ORF">Ga0123462_0596</name>
</gene>
<dbReference type="EMBL" id="CP018800">
    <property type="protein sequence ID" value="ATX81466.1"/>
    <property type="molecule type" value="Genomic_DNA"/>
</dbReference>
<feature type="transmembrane region" description="Helical" evidence="2">
    <location>
        <begin position="28"/>
        <end position="53"/>
    </location>
</feature>
<sequence>MKSLYEAFNLPVHFKLTQDGGRSLSFRVYPVVLLIVAVLLVVTVSVIIISALASDKQAYYLQEQQSRELQLKHEQLRKQSAETEALLSLSNAQIEAMKQELQRLVHKNSAMQKRLTMFDDVLAARKVKGVHLLRPSAAQQENNLISYNLILVKGDNYPRWAHGWLQFSILSADGNETVLLSPKGKDRVKFEMTGQEFIDGSLLGPNSWSPEQLIITVFNEKGKQTGRVTVPILGNVTAVTDANKESERD</sequence>
<protein>
    <submittedName>
        <fullName evidence="3">Uncharacterized protein</fullName>
    </submittedName>
</protein>
<dbReference type="KEGG" id="mfn:Ga0123462_0596"/>
<evidence type="ECO:0000256" key="2">
    <source>
        <dbReference type="SAM" id="Phobius"/>
    </source>
</evidence>
<keyword evidence="4" id="KW-1185">Reference proteome</keyword>
<keyword evidence="2" id="KW-0812">Transmembrane</keyword>
<evidence type="ECO:0000313" key="4">
    <source>
        <dbReference type="Proteomes" id="UP000231637"/>
    </source>
</evidence>